<evidence type="ECO:0000313" key="7">
    <source>
        <dbReference type="EMBL" id="MDY0746578.1"/>
    </source>
</evidence>
<evidence type="ECO:0000256" key="4">
    <source>
        <dbReference type="ARBA" id="ARBA00022989"/>
    </source>
</evidence>
<feature type="transmembrane region" description="Helical" evidence="6">
    <location>
        <begin position="330"/>
        <end position="349"/>
    </location>
</feature>
<feature type="transmembrane region" description="Helical" evidence="6">
    <location>
        <begin position="641"/>
        <end position="664"/>
    </location>
</feature>
<keyword evidence="5 6" id="KW-0472">Membrane</keyword>
<sequence>MAIQHLTDEQTRTWSRAQKDEWWFKNVYRGDMAQLTLRSGLTGFLLGAILSATGLYIGAKTGIAIGVGLTSVILAFALFRMMHAAGWASDFTVLENNCTQSIATAAGYVVTPLYVSLAAYMMVSGKLIPWWQLMIWISVIAVLGVLVAFPMKRRFINEDQLPFPEGRACGVVLDSLYTGNAGEGMYKARLLGKVSAFAALYQAAVSDGWMKLLQFKILRMDQWAGMKEPWTFHERLDQYYYEAAVKFDLAIPKILGTDIRVLGLRLTADVAMMGVGGLMGIAVATSCLLGAFINFVILAPIMIQIGDVAPRVGPTGVLVPLNRAEIVNQWSLWWGVAMMVTGSLVGLLAKPELFTSIFKSLSRRDKKVAAADAGPDILKDIEVPLWISYVGVPVFGLLGAWITHEFFGVPPLLALISLPLIFVLTVICANSMALTSWTPTGALSKITQFTMGAIDRSNPASNLLPAGMTGEIAANASNLLSDIKPGYMLGGKPRHQVIGHIIGIVSGVLACVPLFFLLFLPADSHGVRSVSTLVSEQFPMPAALQWKGVADIIAKGLKGLPLSAVIAAAVAVVSAIALEVARIVTRGRFQISAVSVGLGVVLPPESTLAMWIGALIFWLLSKRYKTPGTIGWRRWVDGCEPICAGLISGAALMGIGNAIVNVLLG</sequence>
<reference evidence="7 8" key="1">
    <citation type="submission" date="2023-11" db="EMBL/GenBank/DDBJ databases">
        <title>Paucibacter sp. nov., isolated from fresh soil in Korea.</title>
        <authorList>
            <person name="Le N.T.T."/>
        </authorList>
    </citation>
    <scope>NUCLEOTIDE SEQUENCE [LARGE SCALE GENOMIC DNA]</scope>
    <source>
        <strain evidence="7 8">R3-3</strain>
    </source>
</reference>
<dbReference type="InterPro" id="IPR045035">
    <property type="entry name" value="YSL-like"/>
</dbReference>
<organism evidence="7 8">
    <name type="scientific">Roseateles agri</name>
    <dbReference type="NCBI Taxonomy" id="3098619"/>
    <lineage>
        <taxon>Bacteria</taxon>
        <taxon>Pseudomonadati</taxon>
        <taxon>Pseudomonadota</taxon>
        <taxon>Betaproteobacteria</taxon>
        <taxon>Burkholderiales</taxon>
        <taxon>Sphaerotilaceae</taxon>
        <taxon>Roseateles</taxon>
    </lineage>
</organism>
<evidence type="ECO:0000256" key="1">
    <source>
        <dbReference type="ARBA" id="ARBA00004141"/>
    </source>
</evidence>
<keyword evidence="4 6" id="KW-1133">Transmembrane helix</keyword>
<feature type="transmembrane region" description="Helical" evidence="6">
    <location>
        <begin position="408"/>
        <end position="429"/>
    </location>
</feature>
<dbReference type="Pfam" id="PF03169">
    <property type="entry name" value="OPT"/>
    <property type="match status" value="1"/>
</dbReference>
<feature type="transmembrane region" description="Helical" evidence="6">
    <location>
        <begin position="383"/>
        <end position="402"/>
    </location>
</feature>
<dbReference type="Proteomes" id="UP001285263">
    <property type="component" value="Unassembled WGS sequence"/>
</dbReference>
<protein>
    <submittedName>
        <fullName evidence="7">OPT family oligopeptide transporter</fullName>
    </submittedName>
</protein>
<name>A0ABU5DJV4_9BURK</name>
<dbReference type="EMBL" id="JAXCLA010000006">
    <property type="protein sequence ID" value="MDY0746578.1"/>
    <property type="molecule type" value="Genomic_DNA"/>
</dbReference>
<gene>
    <name evidence="7" type="ORF">SNE35_18845</name>
</gene>
<dbReference type="InterPro" id="IPR004813">
    <property type="entry name" value="OPT"/>
</dbReference>
<feature type="transmembrane region" description="Helical" evidence="6">
    <location>
        <begin position="564"/>
        <end position="584"/>
    </location>
</feature>
<feature type="transmembrane region" description="Helical" evidence="6">
    <location>
        <begin position="596"/>
        <end position="621"/>
    </location>
</feature>
<keyword evidence="2" id="KW-0813">Transport</keyword>
<dbReference type="RefSeq" id="WP_320424523.1">
    <property type="nucleotide sequence ID" value="NZ_JAXCLA010000006.1"/>
</dbReference>
<keyword evidence="3 6" id="KW-0812">Transmembrane</keyword>
<evidence type="ECO:0000313" key="8">
    <source>
        <dbReference type="Proteomes" id="UP001285263"/>
    </source>
</evidence>
<keyword evidence="8" id="KW-1185">Reference proteome</keyword>
<dbReference type="PANTHER" id="PTHR31645:SF0">
    <property type="entry name" value="OLIGOPEPTIDE TRANSPORTER YGL114W-RELATED"/>
    <property type="match status" value="1"/>
</dbReference>
<accession>A0ABU5DJV4</accession>
<feature type="transmembrane region" description="Helical" evidence="6">
    <location>
        <begin position="102"/>
        <end position="123"/>
    </location>
</feature>
<evidence type="ECO:0000256" key="3">
    <source>
        <dbReference type="ARBA" id="ARBA00022692"/>
    </source>
</evidence>
<proteinExistence type="predicted"/>
<feature type="transmembrane region" description="Helical" evidence="6">
    <location>
        <begin position="129"/>
        <end position="149"/>
    </location>
</feature>
<feature type="transmembrane region" description="Helical" evidence="6">
    <location>
        <begin position="270"/>
        <end position="303"/>
    </location>
</feature>
<evidence type="ECO:0000256" key="6">
    <source>
        <dbReference type="SAM" id="Phobius"/>
    </source>
</evidence>
<feature type="transmembrane region" description="Helical" evidence="6">
    <location>
        <begin position="63"/>
        <end position="81"/>
    </location>
</feature>
<feature type="transmembrane region" description="Helical" evidence="6">
    <location>
        <begin position="35"/>
        <end position="57"/>
    </location>
</feature>
<feature type="transmembrane region" description="Helical" evidence="6">
    <location>
        <begin position="497"/>
        <end position="520"/>
    </location>
</feature>
<dbReference type="PANTHER" id="PTHR31645">
    <property type="entry name" value="OLIGOPEPTIDE TRANSPORTER YGL114W-RELATED"/>
    <property type="match status" value="1"/>
</dbReference>
<comment type="caution">
    <text evidence="7">The sequence shown here is derived from an EMBL/GenBank/DDBJ whole genome shotgun (WGS) entry which is preliminary data.</text>
</comment>
<comment type="subcellular location">
    <subcellularLocation>
        <location evidence="1">Membrane</location>
        <topology evidence="1">Multi-pass membrane protein</topology>
    </subcellularLocation>
</comment>
<evidence type="ECO:0000256" key="2">
    <source>
        <dbReference type="ARBA" id="ARBA00022448"/>
    </source>
</evidence>
<evidence type="ECO:0000256" key="5">
    <source>
        <dbReference type="ARBA" id="ARBA00023136"/>
    </source>
</evidence>